<dbReference type="Pfam" id="PF21983">
    <property type="entry name" value="NikA-like"/>
    <property type="match status" value="1"/>
</dbReference>
<evidence type="ECO:0008006" key="3">
    <source>
        <dbReference type="Google" id="ProtNLM"/>
    </source>
</evidence>
<evidence type="ECO:0000313" key="2">
    <source>
        <dbReference type="Proteomes" id="UP001144256"/>
    </source>
</evidence>
<name>A0A9W5YBI0_9FIRM</name>
<evidence type="ECO:0000313" key="1">
    <source>
        <dbReference type="EMBL" id="GKX30955.1"/>
    </source>
</evidence>
<dbReference type="RefSeq" id="WP_281817549.1">
    <property type="nucleotide sequence ID" value="NZ_BRLB01000013.1"/>
</dbReference>
<sequence length="107" mass="12717">MKKKLDHKNRWRNKLVSFRMSPEEAEQLNHFARLSGLTKQEYLINRALQKHVIVNGNPRVYKALRNLFKENLEELKRLEKISEENSELLELIHYMSTIIEGLKEGLS</sequence>
<protein>
    <recommendedName>
        <fullName evidence="3">Mobilization protein</fullName>
    </recommendedName>
</protein>
<proteinExistence type="predicted"/>
<dbReference type="InterPro" id="IPR053842">
    <property type="entry name" value="NikA-like"/>
</dbReference>
<reference evidence="1" key="1">
    <citation type="submission" date="2022-06" db="EMBL/GenBank/DDBJ databases">
        <title>Vallitalea longa sp. nov., an anaerobic bacterium isolated from marine sediment.</title>
        <authorList>
            <person name="Hirano S."/>
            <person name="Terahara T."/>
            <person name="Mori K."/>
            <person name="Hamada M."/>
            <person name="Matsumoto R."/>
            <person name="Kobayashi T."/>
        </authorList>
    </citation>
    <scope>NUCLEOTIDE SEQUENCE</scope>
    <source>
        <strain evidence="1">SH18-1</strain>
    </source>
</reference>
<dbReference type="EMBL" id="BRLB01000013">
    <property type="protein sequence ID" value="GKX30955.1"/>
    <property type="molecule type" value="Genomic_DNA"/>
</dbReference>
<comment type="caution">
    <text evidence="1">The sequence shown here is derived from an EMBL/GenBank/DDBJ whole genome shotgun (WGS) entry which is preliminary data.</text>
</comment>
<keyword evidence="2" id="KW-1185">Reference proteome</keyword>
<organism evidence="1 2">
    <name type="scientific">Vallitalea longa</name>
    <dbReference type="NCBI Taxonomy" id="2936439"/>
    <lineage>
        <taxon>Bacteria</taxon>
        <taxon>Bacillati</taxon>
        <taxon>Bacillota</taxon>
        <taxon>Clostridia</taxon>
        <taxon>Lachnospirales</taxon>
        <taxon>Vallitaleaceae</taxon>
        <taxon>Vallitalea</taxon>
    </lineage>
</organism>
<gene>
    <name evidence="1" type="ORF">SH1V18_34350</name>
</gene>
<dbReference type="Proteomes" id="UP001144256">
    <property type="component" value="Unassembled WGS sequence"/>
</dbReference>
<dbReference type="AlphaFoldDB" id="A0A9W5YBI0"/>
<accession>A0A9W5YBI0</accession>